<feature type="region of interest" description="Disordered" evidence="5">
    <location>
        <begin position="1663"/>
        <end position="1709"/>
    </location>
</feature>
<feature type="compositionally biased region" description="Polar residues" evidence="5">
    <location>
        <begin position="1671"/>
        <end position="1682"/>
    </location>
</feature>
<dbReference type="Pfam" id="PF00641">
    <property type="entry name" value="Zn_ribbon_RanBP"/>
    <property type="match status" value="3"/>
</dbReference>
<evidence type="ECO:0000256" key="2">
    <source>
        <dbReference type="ARBA" id="ARBA00022771"/>
    </source>
</evidence>
<accession>A0ABY6L8N4</accession>
<dbReference type="PROSITE" id="PS50199">
    <property type="entry name" value="ZF_RANBP2_2"/>
    <property type="match status" value="3"/>
</dbReference>
<feature type="compositionally biased region" description="Polar residues" evidence="5">
    <location>
        <begin position="2234"/>
        <end position="2245"/>
    </location>
</feature>
<dbReference type="InterPro" id="IPR000156">
    <property type="entry name" value="Ran_bind_dom"/>
</dbReference>
<reference evidence="8 9" key="1">
    <citation type="submission" date="2022-01" db="EMBL/GenBank/DDBJ databases">
        <title>A chromosomal length assembly of Cordylochernes scorpioides.</title>
        <authorList>
            <person name="Zeh D."/>
            <person name="Zeh J."/>
        </authorList>
    </citation>
    <scope>NUCLEOTIDE SEQUENCE [LARGE SCALE GENOMIC DNA]</scope>
    <source>
        <strain evidence="8">IN4F17</strain>
        <tissue evidence="8">Whole Body</tissue>
    </source>
</reference>
<keyword evidence="2 4" id="KW-0863">Zinc-finger</keyword>
<feature type="domain" description="RanBD1" evidence="6">
    <location>
        <begin position="1770"/>
        <end position="1906"/>
    </location>
</feature>
<evidence type="ECO:0000256" key="5">
    <source>
        <dbReference type="SAM" id="MobiDB-lite"/>
    </source>
</evidence>
<dbReference type="PROSITE" id="PS01358">
    <property type="entry name" value="ZF_RANBP2_1"/>
    <property type="match status" value="3"/>
</dbReference>
<evidence type="ECO:0000256" key="1">
    <source>
        <dbReference type="ARBA" id="ARBA00022723"/>
    </source>
</evidence>
<evidence type="ECO:0000259" key="7">
    <source>
        <dbReference type="PROSITE" id="PS50199"/>
    </source>
</evidence>
<feature type="domain" description="RanBP2-type" evidence="7">
    <location>
        <begin position="1915"/>
        <end position="1944"/>
    </location>
</feature>
<dbReference type="SMART" id="SM00160">
    <property type="entry name" value="RanBD"/>
    <property type="match status" value="4"/>
</dbReference>
<keyword evidence="9" id="KW-1185">Reference proteome</keyword>
<dbReference type="SUPFAM" id="SSF90209">
    <property type="entry name" value="Ran binding protein zinc finger-like"/>
    <property type="match status" value="1"/>
</dbReference>
<proteinExistence type="predicted"/>
<feature type="region of interest" description="Disordered" evidence="5">
    <location>
        <begin position="945"/>
        <end position="1045"/>
    </location>
</feature>
<dbReference type="Pfam" id="PF00638">
    <property type="entry name" value="Ran_BP1"/>
    <property type="match status" value="4"/>
</dbReference>
<dbReference type="InterPro" id="IPR011993">
    <property type="entry name" value="PH-like_dom_sf"/>
</dbReference>
<evidence type="ECO:0000259" key="6">
    <source>
        <dbReference type="PROSITE" id="PS50196"/>
    </source>
</evidence>
<dbReference type="SUPFAM" id="SSF50729">
    <property type="entry name" value="PH domain-like"/>
    <property type="match status" value="4"/>
</dbReference>
<dbReference type="Proteomes" id="UP001235939">
    <property type="component" value="Chromosome 15"/>
</dbReference>
<evidence type="ECO:0000313" key="9">
    <source>
        <dbReference type="Proteomes" id="UP001235939"/>
    </source>
</evidence>
<dbReference type="EMBL" id="CP092877">
    <property type="protein sequence ID" value="UYV77500.1"/>
    <property type="molecule type" value="Genomic_DNA"/>
</dbReference>
<evidence type="ECO:0000256" key="3">
    <source>
        <dbReference type="ARBA" id="ARBA00022833"/>
    </source>
</evidence>
<protein>
    <submittedName>
        <fullName evidence="8">RANBP2</fullName>
    </submittedName>
</protein>
<evidence type="ECO:0000256" key="4">
    <source>
        <dbReference type="PROSITE-ProRule" id="PRU00322"/>
    </source>
</evidence>
<feature type="compositionally biased region" description="Basic and acidic residues" evidence="5">
    <location>
        <begin position="1685"/>
        <end position="1700"/>
    </location>
</feature>
<feature type="region of interest" description="Disordered" evidence="5">
    <location>
        <begin position="911"/>
        <end position="933"/>
    </location>
</feature>
<dbReference type="InterPro" id="IPR045255">
    <property type="entry name" value="RanBP1-like"/>
</dbReference>
<dbReference type="Gene3D" id="2.30.29.30">
    <property type="entry name" value="Pleckstrin-homology domain (PH domain)/Phosphotyrosine-binding domain (PTB)"/>
    <property type="match status" value="4"/>
</dbReference>
<keyword evidence="3" id="KW-0862">Zinc</keyword>
<feature type="region of interest" description="Disordered" evidence="5">
    <location>
        <begin position="2231"/>
        <end position="2265"/>
    </location>
</feature>
<feature type="domain" description="RanBD1" evidence="6">
    <location>
        <begin position="2101"/>
        <end position="2231"/>
    </location>
</feature>
<dbReference type="CDD" id="cd13176">
    <property type="entry name" value="RanBD_RanBP2-like"/>
    <property type="match status" value="1"/>
</dbReference>
<dbReference type="PANTHER" id="PTHR23138:SF179">
    <property type="entry name" value="NUCLEAR PORE COMPLEX PROTEIN"/>
    <property type="match status" value="1"/>
</dbReference>
<gene>
    <name evidence="8" type="ORF">LAZ67_15001303</name>
</gene>
<feature type="region of interest" description="Disordered" evidence="5">
    <location>
        <begin position="2340"/>
        <end position="2372"/>
    </location>
</feature>
<dbReference type="SMART" id="SM00547">
    <property type="entry name" value="ZnF_RBZ"/>
    <property type="match status" value="3"/>
</dbReference>
<feature type="domain" description="RanBP2-type" evidence="7">
    <location>
        <begin position="1959"/>
        <end position="1988"/>
    </location>
</feature>
<dbReference type="InterPro" id="IPR001876">
    <property type="entry name" value="Znf_RanBP2"/>
</dbReference>
<name>A0ABY6L8N4_9ARAC</name>
<feature type="region of interest" description="Disordered" evidence="5">
    <location>
        <begin position="1577"/>
        <end position="1609"/>
    </location>
</feature>
<feature type="domain" description="RanBD1" evidence="6">
    <location>
        <begin position="1040"/>
        <end position="1196"/>
    </location>
</feature>
<dbReference type="Gene3D" id="4.10.1060.10">
    <property type="entry name" value="Zinc finger, RanBP2-type"/>
    <property type="match status" value="2"/>
</dbReference>
<feature type="compositionally biased region" description="Low complexity" evidence="5">
    <location>
        <begin position="2356"/>
        <end position="2367"/>
    </location>
</feature>
<feature type="compositionally biased region" description="Polar residues" evidence="5">
    <location>
        <begin position="746"/>
        <end position="763"/>
    </location>
</feature>
<feature type="domain" description="RanBP2-type" evidence="7">
    <location>
        <begin position="1222"/>
        <end position="1251"/>
    </location>
</feature>
<sequence>MKSKDIDIRKMKLEDVAAPLYKGLPKIHKEGVPLRPIVSGFKAPTRRLADWLKKQVPSTICQLYTQIPVDQETAKEVLVRSNMSSNHQEELERLIKSEMVSGGVVVASKQLSKMVQAASPSLVLVSKLLRLYLSQGKLQEAYTLGLEENKKYSDPSLAWYSLLVEICKAYAEKQATRVDLAFYTHYLHILNKAVSLAFAEPQTRIDKGSASFSSSLLHLMDQVVYLAAHHQQTKPPAYEGWPYFLTQMKGQLYFHLAGLVLRGSTRERGRDIQRLGASLLLVAYCFKPGRIGQEAWFHSSSEHHQLLVEVYRLSVTRHLQAALVLNTLAAHEDPRLWISKIKSECCIPQVQERIYHRTFESSNPKLSSTSFFLTDPAYTESTLEYPHLASLQESFQEAQQVHAASLHHLVWLALSARTSATRLPFPFQLFSSLHYSCRNLGNGSPESLCQLDMETFLHATMYCAQAALDRRGALIAPQAAQAPLSVPPDIAQPLCTPQQSVWWEAAHSLVNNVARYSKWCHREKMSSLRRILQQGLEVVRGVGNHGLEVSLVVHLSRVYADKVSNTALVTDAKEQGKDTTALEARAAHYWELALELVAKLEKGGTLRKPRDPLFPPSGAALPGPEELAALRDEGELYLALYAMNQGRLEEAAAKFDKLSSPHASYYEAQCLKQLESKPGGCQEKSAELLSRARNSLYLTLDRLRGDPDHHLNKEVPRMLEELEARQGGRHVVDAGSDDTTEESVAASPTQSSCPKNISQSYYTPPSRPRKPNMDKLESQLKALTISQETMNKTLIEQNKCLVDNTKAILEEIKQISSSIVQVELQLTDLRDLANSLKKVGKMPLEDDLDDFADEELNETGGHDWMYHNGATMMLPPEYRPNYPPPGAPHLGPDLGYSPLCPPPTYHHYPGVPLAPRPPPQRSSCYPPLSSAGLHFTEGQQLPQFQFQPASSYPPPPEPKAFTPTSKPHSFQIPMPVVSSSPPGANLPPSFLQSTSTLPAPIQASPLQPAPFFSPPQKSERQRMDSEVSDTQEPSHDPFPDYKPLVPLPDKVDVHTGEEEESVSYLETLGYTKTAFYNLTFSQFMVIFEERAKLFRMVDKEWKERGVGTVKILKNESGKYRLVMRRDQVFKICANHCINEEMQLMSMSNNDKAWIWAAQDYADEVVQQERFCIRFKTAELAIGFKEAVDKCIAAIKEAPSITPAATKPVSLPPTSFDPAFLPKPGSWNCPTCLLNNSEGQISCVACTTPKPGASPLKVAAALSKSWTCKLCHRSHSDDKTICEGCNSFRPNEKKDSDSPFSGTVAKLSFGGGETSREGGDVFAKLAATKATSSPDSKPLFGQNLFGSNKPLLGQTPVMSEKPAVFGQPPASSDKPIFGTSPFGALANKPIFGQSSFATSETTSDKPGYPKCPFTTGKTKSNYGPQLFPPNLNPGPDIPPVLAIHPPPEKPLLSDSPFVFFGPTSQSSTFGQTASSADKPIFGQTASSADKPIFGQTASSADKPIFGQTASSADKPIFGQTASSADKTIFGQMASADKPIFGQTASSADKPIFGQTASSVGKPIFGQIVSSADKPIFGQTPIFGEASGSKPSGDPTSEKVPSTPAKDQQPPLLFGKVQPIFGQATPPVFGQGSSIFGQFSSTPKTETGLLGAMSSFGFKESVALSTPGKDESVSTALSTETTPVSGRDIKLSSKSTKQEPTEPKANPFSKFSFSTTPKSTGAIILEEKKESKSEPHVTLTVATTPVVKVQPQGDITPEKKDDAVEEFVPTAEFQPVVPLPELADLKTGEEDEEVMFSSKAKLFRYDSEGKQWKEKGRGEMKILKNLKTGKYRILMRRDQVLKVCANHLITPDMKLQVLQSSETSWVWDAVNMEDDEMKPEKLAVRFGNKEIAQKFKKVFEECQKETPKQAGDSPGTSQDTWECPTCLSKNETASSTCNTCTAPKADEAQGQIPLSQLFKPEEGSWECPDCYLRNAAKDVVCLACGCVKPGHSKPPPAAAAAPSSQEPVFKFGCSSDFSFGTSNKDGFVFGQIPESKPTEVPGNFVFGSYSKVQESQAVSPQNFKFGSPQKYSFNFEVAKSPVKSPDISREEDESGEISETDITFKPVIPLPPKVDAKTGEEDEQVLYSHRAKLFRYCDGEWKERGIGDVKILRHPETGRLRLLMRRDQILKLCLNHLLPASTGFVSKGEKAWTWAANDYSDLDEPGQETHFTLRFKSAEIAQEFKVALDDAMEGKTPSSYTHSQGASPASKPLGTSPDKAKESDEGLDAEVVITYEKTASSEQVERALALQLPKNFYLYETAPPCPGCRGCRDELPAGVTGKGKECLSHHGSALLLPFTAEPSVEADKKSSPPPSEPVVPAAAPESPSVKQQEVDQASIFEKKGMSFADLVKQNSGQDFTAQAVKNASFNFPGAGQQVFGSSPQAAAQAEDEVAPSNDPHFEPIIPLPDLVEVRTGEEDEVPIFSERAKLFRFDAPTQQWKERGVGEMKILQHSQQCRYRLIMRRDQVHKVVCNHLIVEGTQLSPMATSNNSLCWVARDFSEDPQGTLEKFAIRFKVNYHLIKSSCKLG</sequence>
<feature type="domain" description="RanBD1" evidence="6">
    <location>
        <begin position="2438"/>
        <end position="2554"/>
    </location>
</feature>
<dbReference type="PANTHER" id="PTHR23138">
    <property type="entry name" value="RAN BINDING PROTEIN"/>
    <property type="match status" value="1"/>
</dbReference>
<dbReference type="InterPro" id="IPR036443">
    <property type="entry name" value="Znf_RanBP2_sf"/>
</dbReference>
<evidence type="ECO:0000313" key="8">
    <source>
        <dbReference type="EMBL" id="UYV77500.1"/>
    </source>
</evidence>
<feature type="region of interest" description="Disordered" evidence="5">
    <location>
        <begin position="726"/>
        <end position="773"/>
    </location>
</feature>
<dbReference type="PROSITE" id="PS50196">
    <property type="entry name" value="RANBD1"/>
    <property type="match status" value="4"/>
</dbReference>
<organism evidence="8 9">
    <name type="scientific">Cordylochernes scorpioides</name>
    <dbReference type="NCBI Taxonomy" id="51811"/>
    <lineage>
        <taxon>Eukaryota</taxon>
        <taxon>Metazoa</taxon>
        <taxon>Ecdysozoa</taxon>
        <taxon>Arthropoda</taxon>
        <taxon>Chelicerata</taxon>
        <taxon>Arachnida</taxon>
        <taxon>Pseudoscorpiones</taxon>
        <taxon>Cheliferoidea</taxon>
        <taxon>Chernetidae</taxon>
        <taxon>Cordylochernes</taxon>
    </lineage>
</organism>
<keyword evidence="1" id="KW-0479">Metal-binding</keyword>